<reference evidence="2" key="1">
    <citation type="journal article" date="2020" name="Stud. Mycol.">
        <title>101 Dothideomycetes genomes: a test case for predicting lifestyles and emergence of pathogens.</title>
        <authorList>
            <person name="Haridas S."/>
            <person name="Albert R."/>
            <person name="Binder M."/>
            <person name="Bloem J."/>
            <person name="Labutti K."/>
            <person name="Salamov A."/>
            <person name="Andreopoulos B."/>
            <person name="Baker S."/>
            <person name="Barry K."/>
            <person name="Bills G."/>
            <person name="Bluhm B."/>
            <person name="Cannon C."/>
            <person name="Castanera R."/>
            <person name="Culley D."/>
            <person name="Daum C."/>
            <person name="Ezra D."/>
            <person name="Gonzalez J."/>
            <person name="Henrissat B."/>
            <person name="Kuo A."/>
            <person name="Liang C."/>
            <person name="Lipzen A."/>
            <person name="Lutzoni F."/>
            <person name="Magnuson J."/>
            <person name="Mondo S."/>
            <person name="Nolan M."/>
            <person name="Ohm R."/>
            <person name="Pangilinan J."/>
            <person name="Park H.-J."/>
            <person name="Ramirez L."/>
            <person name="Alfaro M."/>
            <person name="Sun H."/>
            <person name="Tritt A."/>
            <person name="Yoshinaga Y."/>
            <person name="Zwiers L.-H."/>
            <person name="Turgeon B."/>
            <person name="Goodwin S."/>
            <person name="Spatafora J."/>
            <person name="Crous P."/>
            <person name="Grigoriev I."/>
        </authorList>
    </citation>
    <scope>NUCLEOTIDE SEQUENCE</scope>
    <source>
        <strain evidence="2">CBS 125425</strain>
    </source>
</reference>
<accession>A0A9P4QYC8</accession>
<evidence type="ECO:0000259" key="1">
    <source>
        <dbReference type="SMART" id="SM00355"/>
    </source>
</evidence>
<dbReference type="Proteomes" id="UP000799444">
    <property type="component" value="Unassembled WGS sequence"/>
</dbReference>
<proteinExistence type="predicted"/>
<organism evidence="2 3">
    <name type="scientific">Polyplosphaeria fusca</name>
    <dbReference type="NCBI Taxonomy" id="682080"/>
    <lineage>
        <taxon>Eukaryota</taxon>
        <taxon>Fungi</taxon>
        <taxon>Dikarya</taxon>
        <taxon>Ascomycota</taxon>
        <taxon>Pezizomycotina</taxon>
        <taxon>Dothideomycetes</taxon>
        <taxon>Pleosporomycetidae</taxon>
        <taxon>Pleosporales</taxon>
        <taxon>Tetraplosphaeriaceae</taxon>
        <taxon>Polyplosphaeria</taxon>
    </lineage>
</organism>
<evidence type="ECO:0000313" key="3">
    <source>
        <dbReference type="Proteomes" id="UP000799444"/>
    </source>
</evidence>
<dbReference type="OrthoDB" id="3939438at2759"/>
<dbReference type="AlphaFoldDB" id="A0A9P4QYC8"/>
<comment type="caution">
    <text evidence="2">The sequence shown here is derived from an EMBL/GenBank/DDBJ whole genome shotgun (WGS) entry which is preliminary data.</text>
</comment>
<dbReference type="EMBL" id="ML996162">
    <property type="protein sequence ID" value="KAF2733354.1"/>
    <property type="molecule type" value="Genomic_DNA"/>
</dbReference>
<gene>
    <name evidence="2" type="ORF">EJ04DRAFT_273291</name>
</gene>
<evidence type="ECO:0000313" key="2">
    <source>
        <dbReference type="EMBL" id="KAF2733354.1"/>
    </source>
</evidence>
<name>A0A9P4QYC8_9PLEO</name>
<sequence>MPLNILRFHVRNHDVDLNRHPALGASADFLKVLRSFSMARKCDLKKCKRWFGTEDTSSIQQHLLQHSDTDRRAQGEIIKNIGYDPVTADIVCPICDQHFSRFPQFLLHLENHHLTTEAVYWFSFKGDITPDDKSITQYMWRGWHCMDGGSEECYCRHCGDYASSQTNTWIDHHLGFLSMADDIKAARACILRLIPAFEDHPIYEADMPTVHRIV</sequence>
<feature type="domain" description="C2H2-type" evidence="1">
    <location>
        <begin position="90"/>
        <end position="112"/>
    </location>
</feature>
<dbReference type="InterPro" id="IPR013087">
    <property type="entry name" value="Znf_C2H2_type"/>
</dbReference>
<feature type="domain" description="C2H2-type" evidence="1">
    <location>
        <begin position="40"/>
        <end position="66"/>
    </location>
</feature>
<dbReference type="SMART" id="SM00355">
    <property type="entry name" value="ZnF_C2H2"/>
    <property type="match status" value="2"/>
</dbReference>
<keyword evidence="3" id="KW-1185">Reference proteome</keyword>
<protein>
    <recommendedName>
        <fullName evidence="1">C2H2-type domain-containing protein</fullName>
    </recommendedName>
</protein>